<feature type="binding site" evidence="3">
    <location>
        <begin position="839"/>
        <end position="840"/>
    </location>
    <ligand>
        <name>substrate</name>
    </ligand>
</feature>
<evidence type="ECO:0000313" key="10">
    <source>
        <dbReference type="EMBL" id="KAG2947435.1"/>
    </source>
</evidence>
<evidence type="ECO:0000256" key="3">
    <source>
        <dbReference type="PIRSR" id="PIRSR630564-2"/>
    </source>
</evidence>
<dbReference type="Gene3D" id="2.30.42.10">
    <property type="match status" value="1"/>
</dbReference>
<dbReference type="PROSITE" id="PS50086">
    <property type="entry name" value="TBC_RABGAP"/>
    <property type="match status" value="1"/>
</dbReference>
<feature type="region of interest" description="Disordered" evidence="4">
    <location>
        <begin position="382"/>
        <end position="401"/>
    </location>
</feature>
<reference evidence="8" key="1">
    <citation type="submission" date="2018-10" db="EMBL/GenBank/DDBJ databases">
        <title>Effector identification in a new, highly contiguous assembly of the strawberry crown rot pathogen Phytophthora cactorum.</title>
        <authorList>
            <person name="Armitage A.D."/>
            <person name="Nellist C.F."/>
            <person name="Bates H."/>
            <person name="Vickerstaff R.J."/>
            <person name="Harrison R.J."/>
        </authorList>
    </citation>
    <scope>NUCLEOTIDE SEQUENCE</scope>
    <source>
        <strain evidence="8">15-7</strain>
        <strain evidence="9">4032</strain>
        <strain evidence="10">4040</strain>
        <strain evidence="11">P415</strain>
    </source>
</reference>
<evidence type="ECO:0000259" key="6">
    <source>
        <dbReference type="PROSITE" id="PS50106"/>
    </source>
</evidence>
<dbReference type="SUPFAM" id="SSF50156">
    <property type="entry name" value="PDZ domain-like"/>
    <property type="match status" value="1"/>
</dbReference>
<feature type="domain" description="Rab-GAP TBC" evidence="5">
    <location>
        <begin position="1"/>
        <end position="280"/>
    </location>
</feature>
<dbReference type="InterPro" id="IPR030564">
    <property type="entry name" value="Myotubularin"/>
</dbReference>
<dbReference type="VEuPathDB" id="FungiDB:PC110_g11091"/>
<feature type="domain" description="PDZ" evidence="6">
    <location>
        <begin position="402"/>
        <end position="487"/>
    </location>
</feature>
<dbReference type="SUPFAM" id="SSF52799">
    <property type="entry name" value="(Phosphotyrosine protein) phosphatases II"/>
    <property type="match status" value="1"/>
</dbReference>
<evidence type="ECO:0000256" key="4">
    <source>
        <dbReference type="SAM" id="MobiDB-lite"/>
    </source>
</evidence>
<evidence type="ECO:0000313" key="11">
    <source>
        <dbReference type="EMBL" id="KAG2999466.1"/>
    </source>
</evidence>
<evidence type="ECO:0000259" key="5">
    <source>
        <dbReference type="PROSITE" id="PS50086"/>
    </source>
</evidence>
<dbReference type="CDD" id="cd14507">
    <property type="entry name" value="PTP-MTM-like"/>
    <property type="match status" value="1"/>
</dbReference>
<dbReference type="PROSITE" id="PS51339">
    <property type="entry name" value="PPASE_MYOTUBULARIN"/>
    <property type="match status" value="1"/>
</dbReference>
<dbReference type="SMART" id="SM00164">
    <property type="entry name" value="TBC"/>
    <property type="match status" value="1"/>
</dbReference>
<dbReference type="Proteomes" id="UP000774804">
    <property type="component" value="Unassembled WGS sequence"/>
</dbReference>
<dbReference type="InterPro" id="IPR011993">
    <property type="entry name" value="PH-like_dom_sf"/>
</dbReference>
<dbReference type="GO" id="GO:0005737">
    <property type="term" value="C:cytoplasm"/>
    <property type="evidence" value="ECO:0007669"/>
    <property type="project" value="TreeGrafter"/>
</dbReference>
<sequence length="1086" mass="122074">MESHGALWAAVFGLQGDALAAQRERYERLKQHMVFQIDAAGITDPLTAFAAVNGSSSSSSSSWSQYFTDETLLDEINTDLERLYPAGNESFFQNELYLSTLRHVLFVWCRLHPDVAYRQGMHDVVAVVLYAFLQTTKEGDTVVDQAKKLPEHAEADTFLVFEAVMLFLKPFYEIVKTRQDAARESDGGNRLFASFSLKENESGNGSYDEGAPKKQPALHLLCHHIQYELLQQKDPQLYYHLQNLEIVPETYCLRWIRLLFAREYALNDLLWIWDAMILDNSRAEVIFPVINMTDKSDNDLLQLPKLASKSEDATWIGFPLLRYIGVARLLQLSSQLRQSDNTGCLRLLMRAHQEEELDDFALGQQNRAVELTKFARILQDPMTEEAQQSESGDKSSDGGSSSVEVVQFQTGSLGIILTAAGASYEDRLAVKSFARDPTAIDGVGQAEASGKVRLGDLLQSINGVPIVGVTTEEVKRRLQLIGRPVYIGFCHCSDTFGDVDATTPENSEAVEVSDSAGSSPRSETALSELVQPVFLPGELCYANVETSMQRLVLSHDGSCLSHYISGKLFITNYRCFFTRLLGRGEIDWQIPVLSIASIDRIDPRENSTTGPATLSLENAQVALGFAPDDSFKVVIRCKDTQVARLSIADQSEYSKLVKCLSFLAFPKSLLDAFCFAYSPTVAPSEEVQFDIRQEYKRIGLLSFPEHLRCIDQSPTFTLCETYPRHLIVPADISDIRLKAAAAFRSHQRLPVVSWIHRSNGATIVRSSQPLVGLKSARSGEDELLVRLLCCSSNKKAFGRYVIMDARSQLAAVGNKALGKGTEISSNYRGAKLIFMNVENIHSVRQSQLALAAIFEPKKSASEDTSSSFYGRIDSSGWLRHVRLVLKASVELAHTVHNGMSVLTHCSDGWDRTAQMVALAELMLDPYYRTLRGFQVLVEKEWCAFGHQFALRSGHARSDVSNEQRSPVFLLWLDCVWQYIRQYPTECEFNDRFLLTLADHVYSCKFGTFMFDCERQRKDFFAKHRVFSIWSEINTQSERFTNHMYAPSEQATVLSPSTLSKNIKLWKGYFCRWDPTVIPPVPAFQCY</sequence>
<dbReference type="EMBL" id="RCML01000008">
    <property type="protein sequence ID" value="KAG2999466.1"/>
    <property type="molecule type" value="Genomic_DNA"/>
</dbReference>
<dbReference type="EMBL" id="RCMI01000011">
    <property type="protein sequence ID" value="KAG2943229.1"/>
    <property type="molecule type" value="Genomic_DNA"/>
</dbReference>
<protein>
    <submittedName>
        <fullName evidence="8">Myotubularin-related protein 2</fullName>
    </submittedName>
</protein>
<dbReference type="SUPFAM" id="SSF47923">
    <property type="entry name" value="Ypt/Rab-GAP domain of gyp1p"/>
    <property type="match status" value="2"/>
</dbReference>
<dbReference type="AlphaFoldDB" id="A0A8T1A2S8"/>
<evidence type="ECO:0000256" key="2">
    <source>
        <dbReference type="PIRSR" id="PIRSR630564-1"/>
    </source>
</evidence>
<dbReference type="Pfam" id="PF00566">
    <property type="entry name" value="RabGAP-TBC"/>
    <property type="match status" value="2"/>
</dbReference>
<evidence type="ECO:0000259" key="7">
    <source>
        <dbReference type="PROSITE" id="PS51339"/>
    </source>
</evidence>
<evidence type="ECO:0000313" key="12">
    <source>
        <dbReference type="Proteomes" id="UP000735874"/>
    </source>
</evidence>
<feature type="domain" description="Myotubularin phosphatase" evidence="7">
    <location>
        <begin position="685"/>
        <end position="1069"/>
    </location>
</feature>
<dbReference type="Gene3D" id="1.10.8.270">
    <property type="entry name" value="putative rabgap domain of human tbc1 domain family member 14 like domains"/>
    <property type="match status" value="1"/>
</dbReference>
<dbReference type="PANTHER" id="PTHR10807">
    <property type="entry name" value="MYOTUBULARIN-RELATED"/>
    <property type="match status" value="1"/>
</dbReference>
<gene>
    <name evidence="8" type="ORF">PC113_g76</name>
    <name evidence="9" type="ORF">PC115_g968</name>
    <name evidence="10" type="ORF">PC117_g6823</name>
    <name evidence="11" type="ORF">PC118_g794</name>
</gene>
<feature type="binding site" evidence="3">
    <location>
        <begin position="905"/>
        <end position="911"/>
    </location>
    <ligand>
        <name>substrate</name>
    </ligand>
</feature>
<comment type="similarity">
    <text evidence="1">Belongs to the protein-tyrosine phosphatase family. Non-receptor class myotubularin subfamily.</text>
</comment>
<dbReference type="Proteomes" id="UP000735874">
    <property type="component" value="Unassembled WGS sequence"/>
</dbReference>
<dbReference type="CDD" id="cd00136">
    <property type="entry name" value="PDZ_canonical"/>
    <property type="match status" value="1"/>
</dbReference>
<dbReference type="Proteomes" id="UP000697107">
    <property type="component" value="Unassembled WGS sequence"/>
</dbReference>
<dbReference type="InterPro" id="IPR010569">
    <property type="entry name" value="Myotubularin-like_Pase_dom"/>
</dbReference>
<dbReference type="Gene3D" id="1.10.472.80">
    <property type="entry name" value="Ypt/Rab-GAP domain of gyp1p, domain 3"/>
    <property type="match status" value="1"/>
</dbReference>
<comment type="caution">
    <text evidence="8">The sequence shown here is derived from an EMBL/GenBank/DDBJ whole genome shotgun (WGS) entry which is preliminary data.</text>
</comment>
<dbReference type="Gene3D" id="2.30.29.30">
    <property type="entry name" value="Pleckstrin-homology domain (PH domain)/Phosphotyrosine-binding domain (PTB)"/>
    <property type="match status" value="1"/>
</dbReference>
<dbReference type="PANTHER" id="PTHR10807:SF128">
    <property type="entry name" value="PHOSPHATIDYLINOSITOL-3,5-BISPHOSPHATE 3-PHOSPHATASE"/>
    <property type="match status" value="1"/>
</dbReference>
<name>A0A8T1A2S8_9STRA</name>
<evidence type="ECO:0000313" key="9">
    <source>
        <dbReference type="EMBL" id="KAG2943229.1"/>
    </source>
</evidence>
<accession>A0A8T1A2S8</accession>
<dbReference type="Proteomes" id="UP000736787">
    <property type="component" value="Unassembled WGS sequence"/>
</dbReference>
<dbReference type="InterPro" id="IPR000195">
    <property type="entry name" value="Rab-GAP-TBC_dom"/>
</dbReference>
<dbReference type="InterPro" id="IPR036034">
    <property type="entry name" value="PDZ_sf"/>
</dbReference>
<dbReference type="EMBL" id="RCMK01000133">
    <property type="protein sequence ID" value="KAG2947435.1"/>
    <property type="molecule type" value="Genomic_DNA"/>
</dbReference>
<dbReference type="SMART" id="SM00228">
    <property type="entry name" value="PDZ"/>
    <property type="match status" value="1"/>
</dbReference>
<organism evidence="8 12">
    <name type="scientific">Phytophthora cactorum</name>
    <dbReference type="NCBI Taxonomy" id="29920"/>
    <lineage>
        <taxon>Eukaryota</taxon>
        <taxon>Sar</taxon>
        <taxon>Stramenopiles</taxon>
        <taxon>Oomycota</taxon>
        <taxon>Peronosporomycetes</taxon>
        <taxon>Peronosporales</taxon>
        <taxon>Peronosporaceae</taxon>
        <taxon>Phytophthora</taxon>
    </lineage>
</organism>
<dbReference type="InterPro" id="IPR001478">
    <property type="entry name" value="PDZ"/>
</dbReference>
<feature type="active site" description="Phosphocysteine intermediate" evidence="2">
    <location>
        <position position="905"/>
    </location>
</feature>
<dbReference type="PROSITE" id="PS50106">
    <property type="entry name" value="PDZ"/>
    <property type="match status" value="1"/>
</dbReference>
<dbReference type="EMBL" id="RCMG01000001">
    <property type="protein sequence ID" value="KAG2869557.1"/>
    <property type="molecule type" value="Genomic_DNA"/>
</dbReference>
<evidence type="ECO:0000256" key="1">
    <source>
        <dbReference type="ARBA" id="ARBA00007471"/>
    </source>
</evidence>
<evidence type="ECO:0000313" key="8">
    <source>
        <dbReference type="EMBL" id="KAG2869557.1"/>
    </source>
</evidence>
<dbReference type="InterPro" id="IPR029021">
    <property type="entry name" value="Prot-tyrosine_phosphatase-like"/>
</dbReference>
<proteinExistence type="inferred from homology"/>
<dbReference type="SUPFAM" id="SSF50729">
    <property type="entry name" value="PH domain-like"/>
    <property type="match status" value="1"/>
</dbReference>
<dbReference type="InterPro" id="IPR035969">
    <property type="entry name" value="Rab-GAP_TBC_sf"/>
</dbReference>
<dbReference type="Pfam" id="PF06602">
    <property type="entry name" value="Myotub-related"/>
    <property type="match status" value="1"/>
</dbReference>